<comment type="caution">
    <text evidence="3">The sequence shown here is derived from an EMBL/GenBank/DDBJ whole genome shotgun (WGS) entry which is preliminary data.</text>
</comment>
<feature type="region of interest" description="Disordered" evidence="1">
    <location>
        <begin position="27"/>
        <end position="55"/>
    </location>
</feature>
<evidence type="ECO:0000313" key="4">
    <source>
        <dbReference type="Proteomes" id="UP000272778"/>
    </source>
</evidence>
<evidence type="ECO:0008006" key="5">
    <source>
        <dbReference type="Google" id="ProtNLM"/>
    </source>
</evidence>
<name>A0A3N6NUL4_9BURK</name>
<keyword evidence="4" id="KW-1185">Reference proteome</keyword>
<protein>
    <recommendedName>
        <fullName evidence="5">DUF4148 domain-containing protein</fullName>
    </recommendedName>
</protein>
<organism evidence="3 4">
    <name type="scientific">Paraburkholderia dinghuensis</name>
    <dbReference type="NCBI Taxonomy" id="2305225"/>
    <lineage>
        <taxon>Bacteria</taxon>
        <taxon>Pseudomonadati</taxon>
        <taxon>Pseudomonadota</taxon>
        <taxon>Betaproteobacteria</taxon>
        <taxon>Burkholderiales</taxon>
        <taxon>Burkholderiaceae</taxon>
        <taxon>Paraburkholderia</taxon>
    </lineage>
</organism>
<proteinExistence type="predicted"/>
<evidence type="ECO:0000313" key="3">
    <source>
        <dbReference type="EMBL" id="RQH04173.1"/>
    </source>
</evidence>
<accession>A0A3N6NUL4</accession>
<feature type="compositionally biased region" description="Low complexity" evidence="1">
    <location>
        <begin position="42"/>
        <end position="55"/>
    </location>
</feature>
<dbReference type="EMBL" id="RQIS01000014">
    <property type="protein sequence ID" value="RQH04173.1"/>
    <property type="molecule type" value="Genomic_DNA"/>
</dbReference>
<feature type="chain" id="PRO_5017992565" description="DUF4148 domain-containing protein" evidence="2">
    <location>
        <begin position="25"/>
        <end position="86"/>
    </location>
</feature>
<evidence type="ECO:0000256" key="1">
    <source>
        <dbReference type="SAM" id="MobiDB-lite"/>
    </source>
</evidence>
<dbReference type="AlphaFoldDB" id="A0A3N6NUL4"/>
<dbReference type="Proteomes" id="UP000272778">
    <property type="component" value="Unassembled WGS sequence"/>
</dbReference>
<keyword evidence="2" id="KW-0732">Signal</keyword>
<feature type="signal peptide" evidence="2">
    <location>
        <begin position="1"/>
        <end position="24"/>
    </location>
</feature>
<dbReference type="OrthoDB" id="9110298at2"/>
<dbReference type="RefSeq" id="WP_124152618.1">
    <property type="nucleotide sequence ID" value="NZ_RQIS01000014.1"/>
</dbReference>
<evidence type="ECO:0000256" key="2">
    <source>
        <dbReference type="SAM" id="SignalP"/>
    </source>
</evidence>
<sequence length="86" mass="8846">MNMLSAMRLAVACAAACFAGFAWADSQPDTSPGSPPVSQDVGGMPSSTGAAGAPSAITHEQIYQDLIRSEQNGTLEKLQKTLYNGG</sequence>
<gene>
    <name evidence="3" type="ORF">D1Y85_18960</name>
</gene>
<reference evidence="3 4" key="1">
    <citation type="submission" date="2018-11" db="EMBL/GenBank/DDBJ databases">
        <title>Paraburkholderia sp. DHOA04, isolated from soil.</title>
        <authorList>
            <person name="Gao Z.-H."/>
            <person name="Qiu L.-H."/>
            <person name="Fu J.-C."/>
        </authorList>
    </citation>
    <scope>NUCLEOTIDE SEQUENCE [LARGE SCALE GENOMIC DNA]</scope>
    <source>
        <strain evidence="3 4">DHOA04</strain>
    </source>
</reference>